<sequence length="127" mass="15170">MRKILEKRIIRKVYSYETKLTIWKLIARSFILLSLMMFVALFISMVTEELVRQQTLDIFDLFYEDFVVIKENMAEILSTFYQELPIIEVIVAFITTIFLLILSIKLIVSIPRIKNKIRSIVKYWLSN</sequence>
<keyword evidence="1" id="KW-0812">Transmembrane</keyword>
<dbReference type="EMBL" id="MFZG01000019">
    <property type="protein sequence ID" value="OGK16679.1"/>
    <property type="molecule type" value="Genomic_DNA"/>
</dbReference>
<feature type="transmembrane region" description="Helical" evidence="1">
    <location>
        <begin position="86"/>
        <end position="108"/>
    </location>
</feature>
<proteinExistence type="predicted"/>
<organism evidence="2 3">
    <name type="scientific">Candidatus Roizmanbacteria bacterium RIFCSPHIGHO2_01_FULL_39_12c</name>
    <dbReference type="NCBI Taxonomy" id="1802031"/>
    <lineage>
        <taxon>Bacteria</taxon>
        <taxon>Candidatus Roizmaniibacteriota</taxon>
    </lineage>
</organism>
<feature type="transmembrane region" description="Helical" evidence="1">
    <location>
        <begin position="21"/>
        <end position="43"/>
    </location>
</feature>
<name>A0A1F7GCS6_9BACT</name>
<keyword evidence="1" id="KW-1133">Transmembrane helix</keyword>
<protein>
    <submittedName>
        <fullName evidence="2">Uncharacterized protein</fullName>
    </submittedName>
</protein>
<dbReference type="Proteomes" id="UP000177208">
    <property type="component" value="Unassembled WGS sequence"/>
</dbReference>
<comment type="caution">
    <text evidence="2">The sequence shown here is derived from an EMBL/GenBank/DDBJ whole genome shotgun (WGS) entry which is preliminary data.</text>
</comment>
<evidence type="ECO:0000256" key="1">
    <source>
        <dbReference type="SAM" id="Phobius"/>
    </source>
</evidence>
<gene>
    <name evidence="2" type="ORF">A2774_00055</name>
</gene>
<keyword evidence="1" id="KW-0472">Membrane</keyword>
<dbReference type="AlphaFoldDB" id="A0A1F7GCS6"/>
<evidence type="ECO:0000313" key="3">
    <source>
        <dbReference type="Proteomes" id="UP000177208"/>
    </source>
</evidence>
<evidence type="ECO:0000313" key="2">
    <source>
        <dbReference type="EMBL" id="OGK16679.1"/>
    </source>
</evidence>
<reference evidence="2 3" key="1">
    <citation type="journal article" date="2016" name="Nat. Commun.">
        <title>Thousands of microbial genomes shed light on interconnected biogeochemical processes in an aquifer system.</title>
        <authorList>
            <person name="Anantharaman K."/>
            <person name="Brown C.T."/>
            <person name="Hug L.A."/>
            <person name="Sharon I."/>
            <person name="Castelle C.J."/>
            <person name="Probst A.J."/>
            <person name="Thomas B.C."/>
            <person name="Singh A."/>
            <person name="Wilkins M.J."/>
            <person name="Karaoz U."/>
            <person name="Brodie E.L."/>
            <person name="Williams K.H."/>
            <person name="Hubbard S.S."/>
            <person name="Banfield J.F."/>
        </authorList>
    </citation>
    <scope>NUCLEOTIDE SEQUENCE [LARGE SCALE GENOMIC DNA]</scope>
</reference>
<accession>A0A1F7GCS6</accession>